<sequence length="42" mass="4717">MFGTELMLLLSVFSISIVPQNKLQFIVVSVKFGEQISMNDIV</sequence>
<evidence type="ECO:0000313" key="1">
    <source>
        <dbReference type="EMBL" id="MBW95451.1"/>
    </source>
</evidence>
<protein>
    <submittedName>
        <fullName evidence="1">Uncharacterized protein</fullName>
    </submittedName>
</protein>
<dbReference type="AlphaFoldDB" id="A0A2P2JPR9"/>
<dbReference type="EMBL" id="GGEC01014968">
    <property type="protein sequence ID" value="MBW95451.1"/>
    <property type="molecule type" value="Transcribed_RNA"/>
</dbReference>
<organism evidence="1">
    <name type="scientific">Rhizophora mucronata</name>
    <name type="common">Asiatic mangrove</name>
    <dbReference type="NCBI Taxonomy" id="61149"/>
    <lineage>
        <taxon>Eukaryota</taxon>
        <taxon>Viridiplantae</taxon>
        <taxon>Streptophyta</taxon>
        <taxon>Embryophyta</taxon>
        <taxon>Tracheophyta</taxon>
        <taxon>Spermatophyta</taxon>
        <taxon>Magnoliopsida</taxon>
        <taxon>eudicotyledons</taxon>
        <taxon>Gunneridae</taxon>
        <taxon>Pentapetalae</taxon>
        <taxon>rosids</taxon>
        <taxon>fabids</taxon>
        <taxon>Malpighiales</taxon>
        <taxon>Rhizophoraceae</taxon>
        <taxon>Rhizophora</taxon>
    </lineage>
</organism>
<reference evidence="1" key="1">
    <citation type="submission" date="2018-02" db="EMBL/GenBank/DDBJ databases">
        <title>Rhizophora mucronata_Transcriptome.</title>
        <authorList>
            <person name="Meera S.P."/>
            <person name="Sreeshan A."/>
            <person name="Augustine A."/>
        </authorList>
    </citation>
    <scope>NUCLEOTIDE SEQUENCE</scope>
    <source>
        <tissue evidence="1">Leaf</tissue>
    </source>
</reference>
<name>A0A2P2JPR9_RHIMU</name>
<proteinExistence type="predicted"/>
<accession>A0A2P2JPR9</accession>